<feature type="binding site" evidence="9">
    <location>
        <begin position="97"/>
        <end position="104"/>
    </location>
    <ligand>
        <name>ATP</name>
        <dbReference type="ChEBI" id="CHEBI:30616"/>
    </ligand>
</feature>
<dbReference type="Gene3D" id="3.40.850.10">
    <property type="entry name" value="Kinesin motor domain"/>
    <property type="match status" value="1"/>
</dbReference>
<dbReference type="InterPro" id="IPR032405">
    <property type="entry name" value="Kinesin_assoc"/>
</dbReference>
<keyword evidence="5 9" id="KW-0067">ATP-binding</keyword>
<dbReference type="SMART" id="SM00129">
    <property type="entry name" value="KISc"/>
    <property type="match status" value="1"/>
</dbReference>
<dbReference type="GO" id="GO:0007018">
    <property type="term" value="P:microtubule-based movement"/>
    <property type="evidence" value="ECO:0007669"/>
    <property type="project" value="InterPro"/>
</dbReference>
<feature type="compositionally biased region" description="Basic residues" evidence="11">
    <location>
        <begin position="1105"/>
        <end position="1115"/>
    </location>
</feature>
<dbReference type="InterPro" id="IPR001752">
    <property type="entry name" value="Kinesin_motor_dom"/>
</dbReference>
<evidence type="ECO:0000256" key="3">
    <source>
        <dbReference type="ARBA" id="ARBA00022701"/>
    </source>
</evidence>
<accession>A0AAX7VBX2</accession>
<evidence type="ECO:0000256" key="5">
    <source>
        <dbReference type="ARBA" id="ARBA00022840"/>
    </source>
</evidence>
<dbReference type="Ensembl" id="ENSACLT00000084788.1">
    <property type="protein sequence ID" value="ENSACLP00000079124.1"/>
    <property type="gene ID" value="ENSACLG00000001545.2"/>
</dbReference>
<dbReference type="InterPro" id="IPR036961">
    <property type="entry name" value="Kinesin_motor_dom_sf"/>
</dbReference>
<keyword evidence="6 10" id="KW-0175">Coiled coil</keyword>
<sequence length="1190" mass="133807">MAGASVKVAVRVRPFNSREIGRNAKCVIQMQGNTTCISNPKQPKDGAKNFTFDYSYWSHTTPDDPGFTSQTQVYKDIGEEMLLHAFEGYNVCIFAYGQTGAGKSYTMMGKQEPGQEGIIPQLCEDLFQRTGENTDPDLTYSVEVSYMEIYCERVRDLLNPKSQGTLRVREHPILGPYVEDLSKLAVTGFTDIRDLMDAGNKARTVAATNMNETSSRSHAVFTIVFTQKRRDQMTSLDTEKVSKISLVDLAGSERADSSGAKGMRLKEGANINKSLTTLGKVISALAEMSSKKRKSDFIPYRDSVLTWLLKENLGGNSRTAMIAALSPADINYEETLSTLRYADRAKQIRCNAVINEDPNAKLIRELKAEVERLRNLLFSQGLQDMLEIKPPPFHFFLPCSLSAFQSTTTTTSTTAPYNTFVCFCFKETEKIIAELNETWEEKLRKTESIRLERESLLVEMGVSIKEDGGTLGVFSPKGTPHLVNLNEDPLMSECLLYYIKEGVTRSAVISSVNRSLFFLALLGLSVSPSAVVVTLEPLVGAETYVNGKQITDAVILKQGNRIVMGKNHVFRFNHPEQARLERERSATMEQQEEPEDWNYAQKELLEKQGIDIKLEMEKRLQDVETQYRKEKEEADLLLEQHRLYADSDSGDDSDKRSCEESWRLISSLREKLPANKVQSIVKRCGLPSSGKRREPLRVYQIPQRRRISKDPKRVTMEDLRMQAVKEICYEVALGDFRHSRQEIEALSIVKMKELCRMYAKKDTNERESWRAVAQDVCDTVGIGEERMEGGEKRGVYDLKAHIDKLTDILEEVKLQNNMKDEEIKALRDRMIKMESIIPVQGGESPQRERDGDVDEDNDCPNHPEVRVQRLMDEDPAFRRGRLRWMKKEQQRLLNLQQQNITKKLRGQNQSQGEHGGECKLKFPFKSNPAHRLSWGPASAALQALGLGEGGGAGTDAGEQKENRGGEATGSPSPPPPPQGQLPGLLPLPFPAQPPRMRTPSPHRAWQQRNQGNQGGYHYNNQGNNQNQQRRYRRNSLDSSPQGNGSYDNDQHFSGGGNGGHQGRPRQRRGFSPGPGGERGGGGRGGGGGSRDGDRDRDGGFPYNQRQHHQYHHHHPYYNPHNAPFQPGPHPHPHYHSLPRSGAPALPADMLLGIVPPPGVWAFNTPPRMRRQFSAPDLKNNNNNNNKETPI</sequence>
<dbReference type="Pfam" id="PF00225">
    <property type="entry name" value="Kinesin"/>
    <property type="match status" value="1"/>
</dbReference>
<comment type="similarity">
    <text evidence="9">Belongs to the TRAFAC class myosin-kinesin ATPase superfamily. Kinesin family.</text>
</comment>
<evidence type="ECO:0000256" key="9">
    <source>
        <dbReference type="PROSITE-ProRule" id="PRU00283"/>
    </source>
</evidence>
<comment type="subcellular location">
    <subcellularLocation>
        <location evidence="1">Cytoplasm</location>
        <location evidence="1">Cytoskeleton</location>
    </subcellularLocation>
</comment>
<dbReference type="SUPFAM" id="SSF52540">
    <property type="entry name" value="P-loop containing nucleoside triphosphate hydrolases"/>
    <property type="match status" value="1"/>
</dbReference>
<keyword evidence="4 9" id="KW-0547">Nucleotide-binding</keyword>
<dbReference type="Proteomes" id="UP000265100">
    <property type="component" value="Chromosome 3"/>
</dbReference>
<keyword evidence="8" id="KW-0206">Cytoskeleton</keyword>
<feature type="compositionally biased region" description="Low complexity" evidence="11">
    <location>
        <begin position="1006"/>
        <end position="1028"/>
    </location>
</feature>
<evidence type="ECO:0000256" key="7">
    <source>
        <dbReference type="ARBA" id="ARBA00023175"/>
    </source>
</evidence>
<dbReference type="AlphaFoldDB" id="A0AAX7VBX2"/>
<evidence type="ECO:0000259" key="12">
    <source>
        <dbReference type="PROSITE" id="PS50067"/>
    </source>
</evidence>
<proteinExistence type="inferred from homology"/>
<feature type="region of interest" description="Disordered" evidence="11">
    <location>
        <begin position="898"/>
        <end position="922"/>
    </location>
</feature>
<name>A0AAX7VBX2_ASTCA</name>
<dbReference type="InterPro" id="IPR019821">
    <property type="entry name" value="Kinesin_motor_CS"/>
</dbReference>
<dbReference type="Gene3D" id="2.60.200.20">
    <property type="match status" value="1"/>
</dbReference>
<dbReference type="Pfam" id="PF16183">
    <property type="entry name" value="Kinesin_assoc"/>
    <property type="match status" value="1"/>
</dbReference>
<evidence type="ECO:0000256" key="10">
    <source>
        <dbReference type="SAM" id="Coils"/>
    </source>
</evidence>
<dbReference type="Gene3D" id="6.10.250.2520">
    <property type="match status" value="1"/>
</dbReference>
<dbReference type="InterPro" id="IPR008984">
    <property type="entry name" value="SMAD_FHA_dom_sf"/>
</dbReference>
<keyword evidence="2" id="KW-0963">Cytoplasm</keyword>
<protein>
    <recommendedName>
        <fullName evidence="12">Kinesin motor domain-containing protein</fullName>
    </recommendedName>
</protein>
<dbReference type="PANTHER" id="PTHR47117:SF9">
    <property type="entry name" value="KINESIN-LIKE PROTEIN KIF1C ISOFORM X1"/>
    <property type="match status" value="1"/>
</dbReference>
<evidence type="ECO:0000256" key="2">
    <source>
        <dbReference type="ARBA" id="ARBA00022490"/>
    </source>
</evidence>
<feature type="compositionally biased region" description="Polar residues" evidence="11">
    <location>
        <begin position="1036"/>
        <end position="1047"/>
    </location>
</feature>
<dbReference type="FunFam" id="3.40.850.10:FF:000004">
    <property type="entry name" value="Kinesin-like protein isoform 2"/>
    <property type="match status" value="1"/>
</dbReference>
<keyword evidence="14" id="KW-1185">Reference proteome</keyword>
<feature type="compositionally biased region" description="Pro residues" evidence="11">
    <location>
        <begin position="971"/>
        <end position="993"/>
    </location>
</feature>
<dbReference type="SUPFAM" id="SSF49879">
    <property type="entry name" value="SMAD/FHA domain"/>
    <property type="match status" value="1"/>
</dbReference>
<evidence type="ECO:0000313" key="13">
    <source>
        <dbReference type="Ensembl" id="ENSACLP00000079124.1"/>
    </source>
</evidence>
<keyword evidence="7 9" id="KW-0505">Motor protein</keyword>
<keyword evidence="3" id="KW-0493">Microtubule</keyword>
<dbReference type="GeneTree" id="ENSGT00940000159295"/>
<feature type="region of interest" description="Disordered" evidence="11">
    <location>
        <begin position="1170"/>
        <end position="1190"/>
    </location>
</feature>
<feature type="coiled-coil region" evidence="10">
    <location>
        <begin position="613"/>
        <end position="640"/>
    </location>
</feature>
<dbReference type="GO" id="GO:0008017">
    <property type="term" value="F:microtubule binding"/>
    <property type="evidence" value="ECO:0007669"/>
    <property type="project" value="InterPro"/>
</dbReference>
<organism evidence="13 14">
    <name type="scientific">Astatotilapia calliptera</name>
    <name type="common">Eastern happy</name>
    <name type="synonym">Chromis callipterus</name>
    <dbReference type="NCBI Taxonomy" id="8154"/>
    <lineage>
        <taxon>Eukaryota</taxon>
        <taxon>Metazoa</taxon>
        <taxon>Chordata</taxon>
        <taxon>Craniata</taxon>
        <taxon>Vertebrata</taxon>
        <taxon>Euteleostomi</taxon>
        <taxon>Actinopterygii</taxon>
        <taxon>Neopterygii</taxon>
        <taxon>Teleostei</taxon>
        <taxon>Neoteleostei</taxon>
        <taxon>Acanthomorphata</taxon>
        <taxon>Ovalentaria</taxon>
        <taxon>Cichlomorphae</taxon>
        <taxon>Cichliformes</taxon>
        <taxon>Cichlidae</taxon>
        <taxon>African cichlids</taxon>
        <taxon>Pseudocrenilabrinae</taxon>
        <taxon>Haplochromini</taxon>
        <taxon>Astatotilapia</taxon>
    </lineage>
</organism>
<dbReference type="PROSITE" id="PS00411">
    <property type="entry name" value="KINESIN_MOTOR_1"/>
    <property type="match status" value="1"/>
</dbReference>
<evidence type="ECO:0000313" key="14">
    <source>
        <dbReference type="Proteomes" id="UP000265100"/>
    </source>
</evidence>
<dbReference type="InterPro" id="IPR027417">
    <property type="entry name" value="P-loop_NTPase"/>
</dbReference>
<reference evidence="13" key="3">
    <citation type="submission" date="2025-08" db="UniProtKB">
        <authorList>
            <consortium name="Ensembl"/>
        </authorList>
    </citation>
    <scope>IDENTIFICATION</scope>
</reference>
<dbReference type="GO" id="GO:0005524">
    <property type="term" value="F:ATP binding"/>
    <property type="evidence" value="ECO:0007669"/>
    <property type="project" value="UniProtKB-UniRule"/>
</dbReference>
<dbReference type="CDD" id="cd01365">
    <property type="entry name" value="KISc_KIF1A_KIF1B"/>
    <property type="match status" value="1"/>
</dbReference>
<evidence type="ECO:0000256" key="8">
    <source>
        <dbReference type="ARBA" id="ARBA00023212"/>
    </source>
</evidence>
<evidence type="ECO:0000256" key="4">
    <source>
        <dbReference type="ARBA" id="ARBA00022741"/>
    </source>
</evidence>
<feature type="compositionally biased region" description="Low complexity" evidence="11">
    <location>
        <begin position="1179"/>
        <end position="1190"/>
    </location>
</feature>
<reference evidence="13 14" key="1">
    <citation type="submission" date="2018-05" db="EMBL/GenBank/DDBJ databases">
        <authorList>
            <person name="Datahose"/>
        </authorList>
    </citation>
    <scope>NUCLEOTIDE SEQUENCE</scope>
</reference>
<feature type="compositionally biased region" description="Gly residues" evidence="11">
    <location>
        <begin position="1072"/>
        <end position="1089"/>
    </location>
</feature>
<gene>
    <name evidence="13" type="primary">KIF1C</name>
</gene>
<evidence type="ECO:0000256" key="11">
    <source>
        <dbReference type="SAM" id="MobiDB-lite"/>
    </source>
</evidence>
<feature type="coiled-coil region" evidence="10">
    <location>
        <begin position="802"/>
        <end position="829"/>
    </location>
</feature>
<dbReference type="GO" id="GO:0005874">
    <property type="term" value="C:microtubule"/>
    <property type="evidence" value="ECO:0007669"/>
    <property type="project" value="UniProtKB-KW"/>
</dbReference>
<dbReference type="PROSITE" id="PS50067">
    <property type="entry name" value="KINESIN_MOTOR_2"/>
    <property type="match status" value="1"/>
</dbReference>
<reference evidence="14" key="2">
    <citation type="submission" date="2023-03" db="EMBL/GenBank/DDBJ databases">
        <authorList>
            <consortium name="Wellcome Sanger Institute Data Sharing"/>
        </authorList>
    </citation>
    <scope>NUCLEOTIDE SEQUENCE [LARGE SCALE GENOMIC DNA]</scope>
</reference>
<evidence type="ECO:0000256" key="6">
    <source>
        <dbReference type="ARBA" id="ARBA00023054"/>
    </source>
</evidence>
<feature type="region of interest" description="Disordered" evidence="11">
    <location>
        <begin position="838"/>
        <end position="863"/>
    </location>
</feature>
<feature type="domain" description="Kinesin motor" evidence="12">
    <location>
        <begin position="5"/>
        <end position="348"/>
    </location>
</feature>
<feature type="region of interest" description="Disordered" evidence="11">
    <location>
        <begin position="945"/>
        <end position="1135"/>
    </location>
</feature>
<reference evidence="13" key="4">
    <citation type="submission" date="2025-09" db="UniProtKB">
        <authorList>
            <consortium name="Ensembl"/>
        </authorList>
    </citation>
    <scope>IDENTIFICATION</scope>
</reference>
<dbReference type="PRINTS" id="PR00380">
    <property type="entry name" value="KINESINHEAVY"/>
</dbReference>
<dbReference type="GO" id="GO:0003777">
    <property type="term" value="F:microtubule motor activity"/>
    <property type="evidence" value="ECO:0007669"/>
    <property type="project" value="InterPro"/>
</dbReference>
<dbReference type="PANTHER" id="PTHR47117">
    <property type="entry name" value="STAR-RELATED LIPID TRANSFER PROTEIN 9"/>
    <property type="match status" value="1"/>
</dbReference>
<evidence type="ECO:0000256" key="1">
    <source>
        <dbReference type="ARBA" id="ARBA00004245"/>
    </source>
</evidence>